<dbReference type="Gene3D" id="3.40.30.10">
    <property type="entry name" value="Glutaredoxin"/>
    <property type="match status" value="1"/>
</dbReference>
<feature type="domain" description="Thioredoxin" evidence="2">
    <location>
        <begin position="46"/>
        <end position="181"/>
    </location>
</feature>
<feature type="region of interest" description="Disordered" evidence="1">
    <location>
        <begin position="158"/>
        <end position="186"/>
    </location>
</feature>
<reference evidence="3 4" key="1">
    <citation type="journal article" date="2019" name="Int. J. Syst. Evol. Microbiol.">
        <title>The Global Catalogue of Microorganisms (GCM) 10K type strain sequencing project: providing services to taxonomists for standard genome sequencing and annotation.</title>
        <authorList>
            <consortium name="The Broad Institute Genomics Platform"/>
            <consortium name="The Broad Institute Genome Sequencing Center for Infectious Disease"/>
            <person name="Wu L."/>
            <person name="Ma J."/>
        </authorList>
    </citation>
    <scope>NUCLEOTIDE SEQUENCE [LARGE SCALE GENOMIC DNA]</scope>
    <source>
        <strain evidence="3 4">JCM 6833</strain>
    </source>
</reference>
<evidence type="ECO:0000256" key="1">
    <source>
        <dbReference type="SAM" id="MobiDB-lite"/>
    </source>
</evidence>
<keyword evidence="4" id="KW-1185">Reference proteome</keyword>
<name>A0ABN3PJX4_9ACTN</name>
<dbReference type="SUPFAM" id="SSF52833">
    <property type="entry name" value="Thioredoxin-like"/>
    <property type="match status" value="1"/>
</dbReference>
<gene>
    <name evidence="3" type="ORF">GCM10010411_23700</name>
</gene>
<dbReference type="EMBL" id="BAAATD010000002">
    <property type="protein sequence ID" value="GAA2590071.1"/>
    <property type="molecule type" value="Genomic_DNA"/>
</dbReference>
<protein>
    <submittedName>
        <fullName evidence="3">TlpA family protein</fullName>
    </submittedName>
</protein>
<sequence>MAFLLALVVFVGLLCTVDLLLTVGVIRRLREHTELLAARNEPPGGLPVGSAVGEFTAVDTDGRAVTRESLDDGTLVGFFSPGCAPCEEIKPRFAEAAGTDGGRRALAVVSGPGGRETAEGLSAVARVIVEDDPGGPVCAAFQVQAFPTLYRLGPGGRVTATGPEALTPAGSHERARRADSRDPVGR</sequence>
<feature type="compositionally biased region" description="Basic and acidic residues" evidence="1">
    <location>
        <begin position="171"/>
        <end position="186"/>
    </location>
</feature>
<proteinExistence type="predicted"/>
<dbReference type="InterPro" id="IPR036249">
    <property type="entry name" value="Thioredoxin-like_sf"/>
</dbReference>
<dbReference type="RefSeq" id="WP_344540374.1">
    <property type="nucleotide sequence ID" value="NZ_BAAATD010000002.1"/>
</dbReference>
<organism evidence="3 4">
    <name type="scientific">Actinomadura fulvescens</name>
    <dbReference type="NCBI Taxonomy" id="46160"/>
    <lineage>
        <taxon>Bacteria</taxon>
        <taxon>Bacillati</taxon>
        <taxon>Actinomycetota</taxon>
        <taxon>Actinomycetes</taxon>
        <taxon>Streptosporangiales</taxon>
        <taxon>Thermomonosporaceae</taxon>
        <taxon>Actinomadura</taxon>
    </lineage>
</organism>
<dbReference type="InterPro" id="IPR017937">
    <property type="entry name" value="Thioredoxin_CS"/>
</dbReference>
<evidence type="ECO:0000313" key="3">
    <source>
        <dbReference type="EMBL" id="GAA2590071.1"/>
    </source>
</evidence>
<evidence type="ECO:0000313" key="4">
    <source>
        <dbReference type="Proteomes" id="UP001501509"/>
    </source>
</evidence>
<dbReference type="InterPro" id="IPR013766">
    <property type="entry name" value="Thioredoxin_domain"/>
</dbReference>
<comment type="caution">
    <text evidence="3">The sequence shown here is derived from an EMBL/GenBank/DDBJ whole genome shotgun (WGS) entry which is preliminary data.</text>
</comment>
<accession>A0ABN3PJX4</accession>
<dbReference type="PROSITE" id="PS51352">
    <property type="entry name" value="THIOREDOXIN_2"/>
    <property type="match status" value="1"/>
</dbReference>
<dbReference type="PROSITE" id="PS00194">
    <property type="entry name" value="THIOREDOXIN_1"/>
    <property type="match status" value="1"/>
</dbReference>
<dbReference type="Proteomes" id="UP001501509">
    <property type="component" value="Unassembled WGS sequence"/>
</dbReference>
<evidence type="ECO:0000259" key="2">
    <source>
        <dbReference type="PROSITE" id="PS51352"/>
    </source>
</evidence>